<accession>A0AAV5CG99</accession>
<dbReference type="Proteomes" id="UP001054889">
    <property type="component" value="Unassembled WGS sequence"/>
</dbReference>
<dbReference type="PANTHER" id="PTHR33070">
    <property type="entry name" value="OS06G0725500 PROTEIN"/>
    <property type="match status" value="1"/>
</dbReference>
<reference evidence="2" key="2">
    <citation type="submission" date="2021-12" db="EMBL/GenBank/DDBJ databases">
        <title>Resequencing data analysis of finger millet.</title>
        <authorList>
            <person name="Hatakeyama M."/>
            <person name="Aluri S."/>
            <person name="Balachadran M.T."/>
            <person name="Sivarajan S.R."/>
            <person name="Poveda L."/>
            <person name="Shimizu-Inatsugi R."/>
            <person name="Schlapbach R."/>
            <person name="Sreeman S.M."/>
            <person name="Shimizu K.K."/>
        </authorList>
    </citation>
    <scope>NUCLEOTIDE SEQUENCE</scope>
</reference>
<dbReference type="GO" id="GO:0048364">
    <property type="term" value="P:root development"/>
    <property type="evidence" value="ECO:0007669"/>
    <property type="project" value="InterPro"/>
</dbReference>
<feature type="compositionally biased region" description="Low complexity" evidence="1">
    <location>
        <begin position="8"/>
        <end position="43"/>
    </location>
</feature>
<evidence type="ECO:0000256" key="1">
    <source>
        <dbReference type="SAM" id="MobiDB-lite"/>
    </source>
</evidence>
<dbReference type="InterPro" id="IPR004320">
    <property type="entry name" value="BPS1_pln"/>
</dbReference>
<protein>
    <submittedName>
        <fullName evidence="2">Uncharacterized protein</fullName>
    </submittedName>
</protein>
<feature type="region of interest" description="Disordered" evidence="1">
    <location>
        <begin position="1"/>
        <end position="53"/>
    </location>
</feature>
<name>A0AAV5CG99_ELECO</name>
<comment type="caution">
    <text evidence="2">The sequence shown here is derived from an EMBL/GenBank/DDBJ whole genome shotgun (WGS) entry which is preliminary data.</text>
</comment>
<keyword evidence="3" id="KW-1185">Reference proteome</keyword>
<dbReference type="Pfam" id="PF03087">
    <property type="entry name" value="BPS1"/>
    <property type="match status" value="1"/>
</dbReference>
<evidence type="ECO:0000313" key="3">
    <source>
        <dbReference type="Proteomes" id="UP001054889"/>
    </source>
</evidence>
<dbReference type="AlphaFoldDB" id="A0AAV5CG99"/>
<dbReference type="PANTHER" id="PTHR33070:SF49">
    <property type="entry name" value="OS06G0725500 PROTEIN"/>
    <property type="match status" value="1"/>
</dbReference>
<dbReference type="GO" id="GO:0048367">
    <property type="term" value="P:shoot system development"/>
    <property type="evidence" value="ECO:0007669"/>
    <property type="project" value="InterPro"/>
</dbReference>
<dbReference type="EMBL" id="BQKI01000007">
    <property type="protein sequence ID" value="GJM97402.1"/>
    <property type="molecule type" value="Genomic_DNA"/>
</dbReference>
<proteinExistence type="predicted"/>
<evidence type="ECO:0000313" key="2">
    <source>
        <dbReference type="EMBL" id="GJM97402.1"/>
    </source>
</evidence>
<sequence>MAPSFARSISFPLSPSRSSSSSNTNNNNSKHQSRPSSIMASSSSGGGGGHARSVSLPCRSHPILAHLHMHIRAVRGWAQDPTSVSSGLAHVDALHAALGELLDLPEAQAALAGAASSDRLLDSFLRLADAHGSFQEAVVELKQDVADALAAIRRHDAARLASSLRAQRKAGKELARLATAAREGARPSRLGFLGGGGTSSAAEVEVVGLLAESAAATASASAALFNIVAAMSASASAEVCSCKRTAALVCLLNLNKKASSSSSSSSDEQKETTSMALMERLEELQECIQELDTGSDKVFRSLVQTRVALLNVHTHIVFHF</sequence>
<gene>
    <name evidence="2" type="primary">ga14326</name>
    <name evidence="2" type="ORF">PR202_ga14326</name>
</gene>
<organism evidence="2 3">
    <name type="scientific">Eleusine coracana subsp. coracana</name>
    <dbReference type="NCBI Taxonomy" id="191504"/>
    <lineage>
        <taxon>Eukaryota</taxon>
        <taxon>Viridiplantae</taxon>
        <taxon>Streptophyta</taxon>
        <taxon>Embryophyta</taxon>
        <taxon>Tracheophyta</taxon>
        <taxon>Spermatophyta</taxon>
        <taxon>Magnoliopsida</taxon>
        <taxon>Liliopsida</taxon>
        <taxon>Poales</taxon>
        <taxon>Poaceae</taxon>
        <taxon>PACMAD clade</taxon>
        <taxon>Chloridoideae</taxon>
        <taxon>Cynodonteae</taxon>
        <taxon>Eleusininae</taxon>
        <taxon>Eleusine</taxon>
    </lineage>
</organism>
<reference evidence="2" key="1">
    <citation type="journal article" date="2018" name="DNA Res.">
        <title>Multiple hybrid de novo genome assembly of finger millet, an orphan allotetraploid crop.</title>
        <authorList>
            <person name="Hatakeyama M."/>
            <person name="Aluri S."/>
            <person name="Balachadran M.T."/>
            <person name="Sivarajan S.R."/>
            <person name="Patrignani A."/>
            <person name="Gruter S."/>
            <person name="Poveda L."/>
            <person name="Shimizu-Inatsugi R."/>
            <person name="Baeten J."/>
            <person name="Francoijs K.J."/>
            <person name="Nataraja K.N."/>
            <person name="Reddy Y.A.N."/>
            <person name="Phadnis S."/>
            <person name="Ravikumar R.L."/>
            <person name="Schlapbach R."/>
            <person name="Sreeman S.M."/>
            <person name="Shimizu K.K."/>
        </authorList>
    </citation>
    <scope>NUCLEOTIDE SEQUENCE</scope>
</reference>